<keyword evidence="3 5" id="KW-1133">Transmembrane helix</keyword>
<feature type="transmembrane region" description="Helical" evidence="5">
    <location>
        <begin position="43"/>
        <end position="63"/>
    </location>
</feature>
<feature type="transmembrane region" description="Helical" evidence="5">
    <location>
        <begin position="75"/>
        <end position="102"/>
    </location>
</feature>
<gene>
    <name evidence="7" type="ordered locus">Aaci_2522</name>
</gene>
<dbReference type="Gene3D" id="1.20.1740.10">
    <property type="entry name" value="Amino acid/polyamine transporter I"/>
    <property type="match status" value="1"/>
</dbReference>
<dbReference type="STRING" id="521098.Aaci_2522"/>
<feature type="transmembrane region" description="Helical" evidence="5">
    <location>
        <begin position="361"/>
        <end position="384"/>
    </location>
</feature>
<evidence type="ECO:0000256" key="2">
    <source>
        <dbReference type="ARBA" id="ARBA00022692"/>
    </source>
</evidence>
<dbReference type="PIRSF" id="PIRSF006060">
    <property type="entry name" value="AA_transporter"/>
    <property type="match status" value="1"/>
</dbReference>
<dbReference type="GO" id="GO:0022857">
    <property type="term" value="F:transmembrane transporter activity"/>
    <property type="evidence" value="ECO:0007669"/>
    <property type="project" value="InterPro"/>
</dbReference>
<keyword evidence="2 5" id="KW-0812">Transmembrane</keyword>
<evidence type="ECO:0000313" key="8">
    <source>
        <dbReference type="Proteomes" id="UP000001917"/>
    </source>
</evidence>
<dbReference type="PANTHER" id="PTHR42770:SF7">
    <property type="entry name" value="MEMBRANE PROTEIN"/>
    <property type="match status" value="1"/>
</dbReference>
<evidence type="ECO:0000256" key="5">
    <source>
        <dbReference type="SAM" id="Phobius"/>
    </source>
</evidence>
<evidence type="ECO:0000259" key="6">
    <source>
        <dbReference type="Pfam" id="PF00324"/>
    </source>
</evidence>
<dbReference type="KEGG" id="aac:Aaci_2522"/>
<feature type="transmembrane region" description="Helical" evidence="5">
    <location>
        <begin position="226"/>
        <end position="244"/>
    </location>
</feature>
<dbReference type="InterPro" id="IPR004841">
    <property type="entry name" value="AA-permease/SLC12A_dom"/>
</dbReference>
<evidence type="ECO:0000256" key="3">
    <source>
        <dbReference type="ARBA" id="ARBA00022989"/>
    </source>
</evidence>
<feature type="transmembrane region" description="Helical" evidence="5">
    <location>
        <begin position="423"/>
        <end position="442"/>
    </location>
</feature>
<feature type="transmembrane region" description="Helical" evidence="5">
    <location>
        <begin position="151"/>
        <end position="173"/>
    </location>
</feature>
<dbReference type="Proteomes" id="UP000001917">
    <property type="component" value="Chromosome"/>
</dbReference>
<evidence type="ECO:0000256" key="1">
    <source>
        <dbReference type="ARBA" id="ARBA00004141"/>
    </source>
</evidence>
<feature type="transmembrane region" description="Helical" evidence="5">
    <location>
        <begin position="391"/>
        <end position="411"/>
    </location>
</feature>
<dbReference type="InterPro" id="IPR050367">
    <property type="entry name" value="APC_superfamily"/>
</dbReference>
<comment type="subcellular location">
    <subcellularLocation>
        <location evidence="1">Membrane</location>
        <topology evidence="1">Multi-pass membrane protein</topology>
    </subcellularLocation>
</comment>
<feature type="transmembrane region" description="Helical" evidence="5">
    <location>
        <begin position="331"/>
        <end position="349"/>
    </location>
</feature>
<proteinExistence type="predicted"/>
<reference evidence="8" key="1">
    <citation type="submission" date="2009-09" db="EMBL/GenBank/DDBJ databases">
        <title>The complete chromosome of Alicyclobacillus acidocaldarius subsp. acidocaldarius DSM 446.</title>
        <authorList>
            <consortium name="US DOE Joint Genome Institute (JGI-PGF)"/>
            <person name="Lucas S."/>
            <person name="Copeland A."/>
            <person name="Lapidus A."/>
            <person name="Glavina del Rio T."/>
            <person name="Dalin E."/>
            <person name="Tice H."/>
            <person name="Bruce D."/>
            <person name="Goodwin L."/>
            <person name="Pitluck S."/>
            <person name="Kyrpides N."/>
            <person name="Mavromatis K."/>
            <person name="Ivanova N."/>
            <person name="Ovchinnikova G."/>
            <person name="Chertkov O."/>
            <person name="Sims D."/>
            <person name="Brettin T."/>
            <person name="Detter J.C."/>
            <person name="Han C."/>
            <person name="Larimer F."/>
            <person name="Land M."/>
            <person name="Hauser L."/>
            <person name="Markowitz V."/>
            <person name="Cheng J.-F."/>
            <person name="Hugenholtz P."/>
            <person name="Woyke T."/>
            <person name="Wu D."/>
            <person name="Pukall R."/>
            <person name="Klenk H.-P."/>
            <person name="Eisen J.A."/>
        </authorList>
    </citation>
    <scope>NUCLEOTIDE SEQUENCE [LARGE SCALE GENOMIC DNA]</scope>
    <source>
        <strain evidence="8">ATCC 27009 / DSM 446 / BCRC 14685 / JCM 5260 / KCTC 1825 / NBRC 15652 / NCIMB 11725 / NRRL B-14509 / 104-IA</strain>
    </source>
</reference>
<dbReference type="eggNOG" id="COG0531">
    <property type="taxonomic scope" value="Bacteria"/>
</dbReference>
<dbReference type="PANTHER" id="PTHR42770">
    <property type="entry name" value="AMINO ACID TRANSPORTER-RELATED"/>
    <property type="match status" value="1"/>
</dbReference>
<dbReference type="Pfam" id="PF00324">
    <property type="entry name" value="AA_permease"/>
    <property type="match status" value="1"/>
</dbReference>
<dbReference type="EMBL" id="CP001727">
    <property type="protein sequence ID" value="ACV59527.1"/>
    <property type="molecule type" value="Genomic_DNA"/>
</dbReference>
<accession>C8WT12</accession>
<feature type="transmembrane region" description="Helical" evidence="5">
    <location>
        <begin position="12"/>
        <end position="31"/>
    </location>
</feature>
<evidence type="ECO:0000256" key="4">
    <source>
        <dbReference type="ARBA" id="ARBA00023136"/>
    </source>
</evidence>
<dbReference type="GO" id="GO:0005886">
    <property type="term" value="C:plasma membrane"/>
    <property type="evidence" value="ECO:0007669"/>
    <property type="project" value="UniProtKB-SubCell"/>
</dbReference>
<dbReference type="AlphaFoldDB" id="C8WT12"/>
<dbReference type="RefSeq" id="WP_012811768.1">
    <property type="nucleotide sequence ID" value="NC_013205.1"/>
</dbReference>
<keyword evidence="8" id="KW-1185">Reference proteome</keyword>
<evidence type="ECO:0000313" key="7">
    <source>
        <dbReference type="EMBL" id="ACV59527.1"/>
    </source>
</evidence>
<protein>
    <submittedName>
        <fullName evidence="7">Amino acid permease-associated region</fullName>
    </submittedName>
</protein>
<reference evidence="7 8" key="2">
    <citation type="journal article" date="2010" name="Stand. Genomic Sci.">
        <title>Complete genome sequence of Alicyclobacillus acidocaldarius type strain (104-IA).</title>
        <authorList>
            <person name="Mavromatis K."/>
            <person name="Sikorski J."/>
            <person name="Lapidus A."/>
            <person name="Glavina Del Rio T."/>
            <person name="Copeland A."/>
            <person name="Tice H."/>
            <person name="Cheng J.F."/>
            <person name="Lucas S."/>
            <person name="Chen F."/>
            <person name="Nolan M."/>
            <person name="Bruce D."/>
            <person name="Goodwin L."/>
            <person name="Pitluck S."/>
            <person name="Ivanova N."/>
            <person name="Ovchinnikova G."/>
            <person name="Pati A."/>
            <person name="Chen A."/>
            <person name="Palaniappan K."/>
            <person name="Land M."/>
            <person name="Hauser L."/>
            <person name="Chang Y.J."/>
            <person name="Jeffries C.D."/>
            <person name="Chain P."/>
            <person name="Meincke L."/>
            <person name="Sims D."/>
            <person name="Chertkov O."/>
            <person name="Han C."/>
            <person name="Brettin T."/>
            <person name="Detter J.C."/>
            <person name="Wahrenburg C."/>
            <person name="Rohde M."/>
            <person name="Pukall R."/>
            <person name="Goker M."/>
            <person name="Bristow J."/>
            <person name="Eisen J.A."/>
            <person name="Markowitz V."/>
            <person name="Hugenholtz P."/>
            <person name="Klenk H.P."/>
            <person name="Kyrpides N.C."/>
        </authorList>
    </citation>
    <scope>NUCLEOTIDE SEQUENCE [LARGE SCALE GENOMIC DNA]</scope>
    <source>
        <strain evidence="8">ATCC 27009 / DSM 446 / BCRC 14685 / JCM 5260 / KCTC 1825 / NBRC 15652 / NCIMB 11725 / NRRL B-14509 / 104-IA</strain>
    </source>
</reference>
<name>C8WT12_ALIAD</name>
<keyword evidence="4 5" id="KW-0472">Membrane</keyword>
<feature type="domain" description="Amino acid permease/ SLC12A" evidence="6">
    <location>
        <begin position="17"/>
        <end position="436"/>
    </location>
</feature>
<feature type="transmembrane region" description="Helical" evidence="5">
    <location>
        <begin position="193"/>
        <end position="214"/>
    </location>
</feature>
<dbReference type="HOGENOM" id="CLU_007946_6_0_9"/>
<feature type="transmembrane region" description="Helical" evidence="5">
    <location>
        <begin position="282"/>
        <end position="310"/>
    </location>
</feature>
<feature type="transmembrane region" description="Helical" evidence="5">
    <location>
        <begin position="122"/>
        <end position="144"/>
    </location>
</feature>
<organism evidence="7 8">
    <name type="scientific">Alicyclobacillus acidocaldarius subsp. acidocaldarius (strain ATCC 27009 / DSM 446 / BCRC 14685 / JCM 5260 / KCTC 1825 / NBRC 15652 / NCIMB 11725 / NRRL B-14509 / 104-IA)</name>
    <name type="common">Bacillus acidocaldarius</name>
    <dbReference type="NCBI Taxonomy" id="521098"/>
    <lineage>
        <taxon>Bacteria</taxon>
        <taxon>Bacillati</taxon>
        <taxon>Bacillota</taxon>
        <taxon>Bacilli</taxon>
        <taxon>Bacillales</taxon>
        <taxon>Alicyclobacillaceae</taxon>
        <taxon>Alicyclobacillus</taxon>
    </lineage>
</organism>
<sequence>MGTALKKNEISTIEAMAISVAIMAPTAAMALNGALVAGTAGTAVPLTFLLATITIGLVSYAFIQFNRIVPSSGSVYAFTALTLGPRVGFLSGWALLFTYLVFTAASCAEVGAFLQSSLQLVGLHIGWFLPSILSLACIVILSLFDVRVGARVMLIFEGISICLIVILSAAVLLHGGADHHLSLVPFTMRNTTLSSVALASVFAFLSFAGFEGASSLGEETRDPKKALPLAIGSAVFLTGGFYLLSSYAQTVGFGLSANDVREFAQSSAPLGILAERYISHGFAAILMLGATLSAFSSALGTATTGSRLLYSMGKSGLLTQKLSRVHPHFGSPYVSLIVVGAIALGQLYILKNLPGTTVFGYLGSLGVLSLLLAYLSTNIGYLVFSYKRSSLSASSSIPALAAIALIYILYANVYPVPPYPLNFFPYIVIAWLFIGIGLMFVIRDCSHKVKLWIQEEYHYDI</sequence>